<dbReference type="GO" id="GO:0003677">
    <property type="term" value="F:DNA binding"/>
    <property type="evidence" value="ECO:0007669"/>
    <property type="project" value="UniProtKB-UniRule"/>
</dbReference>
<evidence type="ECO:0000313" key="5">
    <source>
        <dbReference type="Proteomes" id="UP000092247"/>
    </source>
</evidence>
<name>A0A1B8H9Q5_9GAMM</name>
<sequence length="199" mass="23129">MNTLTGQQENSARTRQSLLNSAHPLFIEKGYQAVSVDEIARHARVTKGAFYHHFKNKRDVLLHCYEAQLQRISARLDAIVPPADKWQELEDIVSCFIDYLSGQHRELIPIQEVMPVLGWYEFENINHCYISGRVDSILRELKADQCIKNYNSDLLCSLIHGFMSHITLNIKNLVDYPDFKENFIEIYNNFLQTLRADTV</sequence>
<protein>
    <submittedName>
        <fullName evidence="4">Transposase</fullName>
    </submittedName>
</protein>
<dbReference type="Proteomes" id="UP000092247">
    <property type="component" value="Unassembled WGS sequence"/>
</dbReference>
<dbReference type="RefSeq" id="WP_067424014.1">
    <property type="nucleotide sequence ID" value="NZ_LZEX01000023.1"/>
</dbReference>
<evidence type="ECO:0000313" key="4">
    <source>
        <dbReference type="EMBL" id="OBU05808.1"/>
    </source>
</evidence>
<dbReference type="InterPro" id="IPR023772">
    <property type="entry name" value="DNA-bd_HTH_TetR-type_CS"/>
</dbReference>
<keyword evidence="1 2" id="KW-0238">DNA-binding</keyword>
<dbReference type="PRINTS" id="PR00455">
    <property type="entry name" value="HTHTETR"/>
</dbReference>
<feature type="domain" description="HTH tetR-type" evidence="3">
    <location>
        <begin position="12"/>
        <end position="72"/>
    </location>
</feature>
<dbReference type="SUPFAM" id="SSF46689">
    <property type="entry name" value="Homeodomain-like"/>
    <property type="match status" value="1"/>
</dbReference>
<dbReference type="Pfam" id="PF00440">
    <property type="entry name" value="TetR_N"/>
    <property type="match status" value="1"/>
</dbReference>
<organism evidence="4 5">
    <name type="scientific">Morganella psychrotolerans</name>
    <dbReference type="NCBI Taxonomy" id="368603"/>
    <lineage>
        <taxon>Bacteria</taxon>
        <taxon>Pseudomonadati</taxon>
        <taxon>Pseudomonadota</taxon>
        <taxon>Gammaproteobacteria</taxon>
        <taxon>Enterobacterales</taxon>
        <taxon>Morganellaceae</taxon>
        <taxon>Morganella</taxon>
    </lineage>
</organism>
<dbReference type="InterPro" id="IPR009057">
    <property type="entry name" value="Homeodomain-like_sf"/>
</dbReference>
<feature type="DNA-binding region" description="H-T-H motif" evidence="2">
    <location>
        <begin position="35"/>
        <end position="54"/>
    </location>
</feature>
<dbReference type="AlphaFoldDB" id="A0A1B8H9Q5"/>
<comment type="caution">
    <text evidence="4">The sequence shown here is derived from an EMBL/GenBank/DDBJ whole genome shotgun (WGS) entry which is preliminary data.</text>
</comment>
<gene>
    <name evidence="4" type="ORF">AYY17_05540</name>
</gene>
<evidence type="ECO:0000256" key="2">
    <source>
        <dbReference type="PROSITE-ProRule" id="PRU00335"/>
    </source>
</evidence>
<dbReference type="PANTHER" id="PTHR43479">
    <property type="entry name" value="ACREF/ENVCD OPERON REPRESSOR-RELATED"/>
    <property type="match status" value="1"/>
</dbReference>
<dbReference type="STRING" id="368603.AYY16_12840"/>
<evidence type="ECO:0000256" key="1">
    <source>
        <dbReference type="ARBA" id="ARBA00023125"/>
    </source>
</evidence>
<accession>A0A1B8H9Q5</accession>
<reference evidence="4 5" key="1">
    <citation type="submission" date="2016-06" db="EMBL/GenBank/DDBJ databases">
        <authorList>
            <person name="Kjaerup R.B."/>
            <person name="Dalgaard T.S."/>
            <person name="Juul-Madsen H.R."/>
        </authorList>
    </citation>
    <scope>NUCLEOTIDE SEQUENCE [LARGE SCALE GENOMIC DNA]</scope>
    <source>
        <strain evidence="4 5">GCSL-Mp3</strain>
    </source>
</reference>
<dbReference type="PROSITE" id="PS50977">
    <property type="entry name" value="HTH_TETR_2"/>
    <property type="match status" value="1"/>
</dbReference>
<dbReference type="PANTHER" id="PTHR43479:SF11">
    <property type="entry name" value="ACREF_ENVCD OPERON REPRESSOR-RELATED"/>
    <property type="match status" value="1"/>
</dbReference>
<proteinExistence type="predicted"/>
<dbReference type="Gene3D" id="1.10.357.10">
    <property type="entry name" value="Tetracycline Repressor, domain 2"/>
    <property type="match status" value="1"/>
</dbReference>
<dbReference type="InterPro" id="IPR001647">
    <property type="entry name" value="HTH_TetR"/>
</dbReference>
<dbReference type="PROSITE" id="PS01081">
    <property type="entry name" value="HTH_TETR_1"/>
    <property type="match status" value="1"/>
</dbReference>
<dbReference type="EMBL" id="LZEX01000023">
    <property type="protein sequence ID" value="OBU05808.1"/>
    <property type="molecule type" value="Genomic_DNA"/>
</dbReference>
<dbReference type="InterPro" id="IPR050624">
    <property type="entry name" value="HTH-type_Tx_Regulator"/>
</dbReference>
<evidence type="ECO:0000259" key="3">
    <source>
        <dbReference type="PROSITE" id="PS50977"/>
    </source>
</evidence>